<dbReference type="Gene3D" id="2.130.10.10">
    <property type="entry name" value="YVTN repeat-like/Quinoprotein amine dehydrogenase"/>
    <property type="match status" value="2"/>
</dbReference>
<feature type="transmembrane region" description="Helical" evidence="8">
    <location>
        <begin position="908"/>
        <end position="924"/>
    </location>
</feature>
<dbReference type="SUPFAM" id="SSF52172">
    <property type="entry name" value="CheY-like"/>
    <property type="match status" value="1"/>
</dbReference>
<dbReference type="Pfam" id="PF12833">
    <property type="entry name" value="HTH_18"/>
    <property type="match status" value="1"/>
</dbReference>
<evidence type="ECO:0000256" key="8">
    <source>
        <dbReference type="SAM" id="Phobius"/>
    </source>
</evidence>
<evidence type="ECO:0000256" key="7">
    <source>
        <dbReference type="PROSITE-ProRule" id="PRU00169"/>
    </source>
</evidence>
<keyword evidence="8" id="KW-0472">Membrane</keyword>
<name>A0ABV6FW49_9BACT</name>
<dbReference type="InterPro" id="IPR015943">
    <property type="entry name" value="WD40/YVTN_repeat-like_dom_sf"/>
</dbReference>
<dbReference type="InterPro" id="IPR036890">
    <property type="entry name" value="HATPase_C_sf"/>
</dbReference>
<evidence type="ECO:0000259" key="10">
    <source>
        <dbReference type="PROSITE" id="PS50109"/>
    </source>
</evidence>
<dbReference type="PANTHER" id="PTHR43547:SF2">
    <property type="entry name" value="HYBRID SIGNAL TRANSDUCTION HISTIDINE KINASE C"/>
    <property type="match status" value="1"/>
</dbReference>
<dbReference type="SUPFAM" id="SSF46689">
    <property type="entry name" value="Homeodomain-like"/>
    <property type="match status" value="1"/>
</dbReference>
<reference evidence="12 13" key="1">
    <citation type="submission" date="2024-09" db="EMBL/GenBank/DDBJ databases">
        <authorList>
            <person name="Sun Q."/>
            <person name="Mori K."/>
        </authorList>
    </citation>
    <scope>NUCLEOTIDE SEQUENCE [LARGE SCALE GENOMIC DNA]</scope>
    <source>
        <strain evidence="12 13">CCM 7650</strain>
    </source>
</reference>
<evidence type="ECO:0000259" key="9">
    <source>
        <dbReference type="PROSITE" id="PS01124"/>
    </source>
</evidence>
<dbReference type="InterPro" id="IPR013783">
    <property type="entry name" value="Ig-like_fold"/>
</dbReference>
<proteinExistence type="predicted"/>
<feature type="domain" description="Histidine kinase" evidence="10">
    <location>
        <begin position="839"/>
        <end position="1052"/>
    </location>
</feature>
<feature type="domain" description="HTH araC/xylS-type" evidence="9">
    <location>
        <begin position="1231"/>
        <end position="1330"/>
    </location>
</feature>
<dbReference type="InterPro" id="IPR036097">
    <property type="entry name" value="HisK_dim/P_sf"/>
</dbReference>
<dbReference type="Gene3D" id="2.60.40.10">
    <property type="entry name" value="Immunoglobulins"/>
    <property type="match status" value="1"/>
</dbReference>
<dbReference type="InterPro" id="IPR018062">
    <property type="entry name" value="HTH_AraC-typ_CS"/>
</dbReference>
<dbReference type="SUPFAM" id="SSF47384">
    <property type="entry name" value="Homodimeric domain of signal transducing histidine kinase"/>
    <property type="match status" value="1"/>
</dbReference>
<evidence type="ECO:0000259" key="11">
    <source>
        <dbReference type="PROSITE" id="PS50110"/>
    </source>
</evidence>
<dbReference type="PRINTS" id="PR00032">
    <property type="entry name" value="HTHARAC"/>
</dbReference>
<evidence type="ECO:0000313" key="12">
    <source>
        <dbReference type="EMBL" id="MFC0264111.1"/>
    </source>
</evidence>
<keyword evidence="6" id="KW-0804">Transcription</keyword>
<accession>A0ABV6FW49</accession>
<dbReference type="Gene3D" id="3.40.50.2300">
    <property type="match status" value="1"/>
</dbReference>
<dbReference type="Pfam" id="PF00072">
    <property type="entry name" value="Response_reg"/>
    <property type="match status" value="1"/>
</dbReference>
<evidence type="ECO:0000256" key="3">
    <source>
        <dbReference type="ARBA" id="ARBA00022553"/>
    </source>
</evidence>
<dbReference type="Pfam" id="PF07495">
    <property type="entry name" value="Y_Y_Y"/>
    <property type="match status" value="1"/>
</dbReference>
<organism evidence="12 13">
    <name type="scientific">Fontibacter flavus</name>
    <dbReference type="NCBI Taxonomy" id="654838"/>
    <lineage>
        <taxon>Bacteria</taxon>
        <taxon>Pseudomonadati</taxon>
        <taxon>Bacteroidota</taxon>
        <taxon>Cytophagia</taxon>
        <taxon>Cytophagales</taxon>
        <taxon>Cyclobacteriaceae</taxon>
        <taxon>Fontibacter</taxon>
    </lineage>
</organism>
<dbReference type="SUPFAM" id="SSF55874">
    <property type="entry name" value="ATPase domain of HSP90 chaperone/DNA topoisomerase II/histidine kinase"/>
    <property type="match status" value="1"/>
</dbReference>
<dbReference type="InterPro" id="IPR020449">
    <property type="entry name" value="Tscrpt_reg_AraC-type_HTH"/>
</dbReference>
<dbReference type="Pfam" id="PF02518">
    <property type="entry name" value="HATPase_c"/>
    <property type="match status" value="1"/>
</dbReference>
<dbReference type="EC" id="2.7.13.3" evidence="2"/>
<feature type="transmembrane region" description="Helical" evidence="8">
    <location>
        <begin position="785"/>
        <end position="806"/>
    </location>
</feature>
<dbReference type="SMART" id="SM00387">
    <property type="entry name" value="HATPase_c"/>
    <property type="match status" value="1"/>
</dbReference>
<gene>
    <name evidence="12" type="ORF">ACFFIP_15565</name>
</gene>
<keyword evidence="3 7" id="KW-0597">Phosphoprotein</keyword>
<dbReference type="InterPro" id="IPR003661">
    <property type="entry name" value="HisK_dim/P_dom"/>
</dbReference>
<dbReference type="PROSITE" id="PS01124">
    <property type="entry name" value="HTH_ARAC_FAMILY_2"/>
    <property type="match status" value="1"/>
</dbReference>
<dbReference type="SMART" id="SM00388">
    <property type="entry name" value="HisKA"/>
    <property type="match status" value="1"/>
</dbReference>
<keyword evidence="13" id="KW-1185">Reference proteome</keyword>
<dbReference type="InterPro" id="IPR011123">
    <property type="entry name" value="Y_Y_Y"/>
</dbReference>
<dbReference type="SMART" id="SM00342">
    <property type="entry name" value="HTH_ARAC"/>
    <property type="match status" value="1"/>
</dbReference>
<dbReference type="PROSITE" id="PS50110">
    <property type="entry name" value="RESPONSE_REGULATORY"/>
    <property type="match status" value="1"/>
</dbReference>
<dbReference type="Pfam" id="PF00512">
    <property type="entry name" value="HisKA"/>
    <property type="match status" value="1"/>
</dbReference>
<evidence type="ECO:0000256" key="4">
    <source>
        <dbReference type="ARBA" id="ARBA00023015"/>
    </source>
</evidence>
<dbReference type="Proteomes" id="UP001589797">
    <property type="component" value="Unassembled WGS sequence"/>
</dbReference>
<keyword evidence="8" id="KW-0812">Transmembrane</keyword>
<dbReference type="InterPro" id="IPR018060">
    <property type="entry name" value="HTH_AraC"/>
</dbReference>
<dbReference type="InterPro" id="IPR001789">
    <property type="entry name" value="Sig_transdc_resp-reg_receiver"/>
</dbReference>
<evidence type="ECO:0000313" key="13">
    <source>
        <dbReference type="Proteomes" id="UP001589797"/>
    </source>
</evidence>
<dbReference type="InterPro" id="IPR011110">
    <property type="entry name" value="Reg_prop"/>
</dbReference>
<dbReference type="Gene3D" id="3.30.565.10">
    <property type="entry name" value="Histidine kinase-like ATPase, C-terminal domain"/>
    <property type="match status" value="1"/>
</dbReference>
<dbReference type="Gene3D" id="1.10.287.130">
    <property type="match status" value="1"/>
</dbReference>
<dbReference type="PROSITE" id="PS50109">
    <property type="entry name" value="HIS_KIN"/>
    <property type="match status" value="1"/>
</dbReference>
<keyword evidence="4" id="KW-0805">Transcription regulation</keyword>
<evidence type="ECO:0000256" key="1">
    <source>
        <dbReference type="ARBA" id="ARBA00000085"/>
    </source>
</evidence>
<evidence type="ECO:0000256" key="5">
    <source>
        <dbReference type="ARBA" id="ARBA00023125"/>
    </source>
</evidence>
<comment type="caution">
    <text evidence="12">The sequence shown here is derived from an EMBL/GenBank/DDBJ whole genome shotgun (WGS) entry which is preliminary data.</text>
</comment>
<dbReference type="PANTHER" id="PTHR43547">
    <property type="entry name" value="TWO-COMPONENT HISTIDINE KINASE"/>
    <property type="match status" value="1"/>
</dbReference>
<dbReference type="InterPro" id="IPR011006">
    <property type="entry name" value="CheY-like_superfamily"/>
</dbReference>
<dbReference type="SMART" id="SM00448">
    <property type="entry name" value="REC"/>
    <property type="match status" value="1"/>
</dbReference>
<dbReference type="Pfam" id="PF07494">
    <property type="entry name" value="Reg_prop"/>
    <property type="match status" value="6"/>
</dbReference>
<dbReference type="EMBL" id="JBHLWI010000043">
    <property type="protein sequence ID" value="MFC0264111.1"/>
    <property type="molecule type" value="Genomic_DNA"/>
</dbReference>
<dbReference type="CDD" id="cd00082">
    <property type="entry name" value="HisKA"/>
    <property type="match status" value="1"/>
</dbReference>
<dbReference type="InterPro" id="IPR005467">
    <property type="entry name" value="His_kinase_dom"/>
</dbReference>
<evidence type="ECO:0000256" key="6">
    <source>
        <dbReference type="ARBA" id="ARBA00023163"/>
    </source>
</evidence>
<evidence type="ECO:0000256" key="2">
    <source>
        <dbReference type="ARBA" id="ARBA00012438"/>
    </source>
</evidence>
<protein>
    <recommendedName>
        <fullName evidence="2">histidine kinase</fullName>
        <ecNumber evidence="2">2.7.13.3</ecNumber>
    </recommendedName>
</protein>
<comment type="catalytic activity">
    <reaction evidence="1">
        <text>ATP + protein L-histidine = ADP + protein N-phospho-L-histidine.</text>
        <dbReference type="EC" id="2.7.13.3"/>
    </reaction>
</comment>
<dbReference type="InterPro" id="IPR003594">
    <property type="entry name" value="HATPase_dom"/>
</dbReference>
<feature type="domain" description="Response regulatory" evidence="11">
    <location>
        <begin position="1084"/>
        <end position="1199"/>
    </location>
</feature>
<dbReference type="InterPro" id="IPR009057">
    <property type="entry name" value="Homeodomain-like_sf"/>
</dbReference>
<dbReference type="RefSeq" id="WP_382388619.1">
    <property type="nucleotide sequence ID" value="NZ_JBHLWI010000043.1"/>
</dbReference>
<dbReference type="PROSITE" id="PS00041">
    <property type="entry name" value="HTH_ARAC_FAMILY_1"/>
    <property type="match status" value="1"/>
</dbReference>
<sequence>MKSTFFDGLLTLMICLSFTAFMLLLTHPLFSQSGLSFRQLSVNDGLSQNSAISVTQDQDGYLWIATQEGLNRYDGFEFVVYNKKFLDITEEKRLLLGKVFADSKNRIWIIPETSTPELLNREKDEFEAIEGIKAANCIFEDRRSTIYFGTLSGQLYAWNEQLKKAELVWTDPAKEFAAISQYDQKHLLITFKNGIALFNTENLQVSSLLETGIDVGFSTAKVDHEGLIWIGTLNSGVWTYDVKEKSGKPHSKEIKGKQPTGNMVLDIFIDSQNRIWAATYGAGIALIDKTNADITYYQFSKQNPRSLHYNDILCIFEDYTGTLWFGSDGAGLSFYDAYLEKFNFFHNQQVPENIHIDVIRAIYVDEFDQVWLGTSGKGLTKYDPKNNTWKTFTHNSNDPNSISSNRVMSLEGDRNGNLWIGYQDEGLSLMNISTGKFTHYHEQSSVRLPGSTIWKIHRDSQNRFWLGTRNSGLIQFDPKQGVMAHFVHEPDQPQNSLPDNNVRTILESGKDELWIGTENQGIAKLNLSTGKFQQIRHQPDNPESLSSNNIKSLHLAQGNILWVGTNGAGLNRLDLNSMEVDLINTATGLSNDVVYGILPDNAGNLWLSSNKGITKVETNKNKDGSFTITNYSNYDGLATEFNTGAYFKTDKGTLYFGSLEGFYWFNSEDIALNDIQPKTVISDFFVFNRKVKISPNLTLKHNENTITINMASLVFSSPGKNEFQYRLDKHDENWINSGSNHQARYTNLSPGDYTFYAKSSNYDGIWSVEPVGISFTILPPWYLTWWAYLIYAFILALALIWVYQYLKWRWQMQFNLKMKDDEAQRLKEIDEFKTNFFTNISHEFRTPLTLIAGPVERLISQSENPIVKSQLNLVKQNSQRLLNLVDQLLEVTKIKSGKHQLRVQKGNLGLLIQSIVSNFFYLAAEKDMRIIPAVPLMTEVWFDSDKIEKILSNLLQNAIKYGKTGTDIEVSSSLKGNHLHLKVTNTSVQKYSPEEITHLFDKFYKPDLKSEGFGIGLPLIKDLVELNHGKIKLNVDESKKLFAVSIRLPIDKFSFRPEEVMEEEEKELQLTSLKSAPKNDTAPLVLVIEDNEEVRTFISNELLPYYQVLEAADGKEGLYQAFKKIPDLIISDVMMPDIDGINLCETLKKDEKTSHIPIILLTAKSEEADKIKGLEVGADDYVLKPFSTKQLLIRIEKLIELRKNLRIRYSGKTQISPNEIAVTSTDEKFLEKIQKIVDEDLADSNFTVEEFCKKLGMSRMQLHRKLTALTGLSTTAFIRDQRLRLAIQRLEKSGESISEIAYAVGFSSPSYFIKCFKETYQMTPNEYLASEK</sequence>
<dbReference type="SUPFAM" id="SSF50998">
    <property type="entry name" value="Quinoprotein alcohol dehydrogenase-like"/>
    <property type="match status" value="1"/>
</dbReference>
<keyword evidence="8" id="KW-1133">Transmembrane helix</keyword>
<dbReference type="Gene3D" id="1.10.10.60">
    <property type="entry name" value="Homeodomain-like"/>
    <property type="match status" value="1"/>
</dbReference>
<feature type="modified residue" description="4-aspartylphosphate" evidence="7">
    <location>
        <position position="1132"/>
    </location>
</feature>
<dbReference type="InterPro" id="IPR011047">
    <property type="entry name" value="Quinoprotein_ADH-like_sf"/>
</dbReference>
<keyword evidence="5" id="KW-0238">DNA-binding</keyword>